<name>A0A7J3X7G2_THEPE</name>
<sequence length="261" mass="28796">MEEALWVGGWKDVSLVDVLGSVSFTLWTAFCNLRCPWCANSRLARGQDRQLVRVSEIVSEVEKAAPFVEYFHVTGGEPTLQYKPLAALFRAVKEKTGLMLSFDTNATVPRALEYVLGEVRVEHVAVDLKAPLSDPEKYAAVSGLSAAMGRRVVSMVAESLEVLLRSVEFLELRTTLVPGLVSVEDIQRVAEDVARLARDSGRLVYVVQQFIPYVGVPPEYKRVKATSVEVVVEAARKAAEVLGGVAEVWYRTLENGSRRVA</sequence>
<dbReference type="PANTHER" id="PTHR30352">
    <property type="entry name" value="PYRUVATE FORMATE-LYASE-ACTIVATING ENZYME"/>
    <property type="match status" value="1"/>
</dbReference>
<protein>
    <submittedName>
        <fullName evidence="8">Anaerobic ribonucleoside-triphosphate reductase activating protein</fullName>
    </submittedName>
</protein>
<keyword evidence="3" id="KW-0949">S-adenosyl-L-methionine</keyword>
<dbReference type="EMBL" id="DRZM01000140">
    <property type="protein sequence ID" value="HHP05011.1"/>
    <property type="molecule type" value="Genomic_DNA"/>
</dbReference>
<dbReference type="NCBIfam" id="TIGR02495">
    <property type="entry name" value="NrdG2"/>
    <property type="match status" value="1"/>
</dbReference>
<keyword evidence="2" id="KW-0004">4Fe-4S</keyword>
<dbReference type="InterPro" id="IPR058240">
    <property type="entry name" value="rSAM_sf"/>
</dbReference>
<reference evidence="8" key="1">
    <citation type="journal article" date="2020" name="mSystems">
        <title>Genome- and Community-Level Interaction Insights into Carbon Utilization and Element Cycling Functions of Hydrothermarchaeota in Hydrothermal Sediment.</title>
        <authorList>
            <person name="Zhou Z."/>
            <person name="Liu Y."/>
            <person name="Xu W."/>
            <person name="Pan J."/>
            <person name="Luo Z.H."/>
            <person name="Li M."/>
        </authorList>
    </citation>
    <scope>NUCLEOTIDE SEQUENCE [LARGE SCALE GENOMIC DNA]</scope>
    <source>
        <strain evidence="8">SpSt-1125</strain>
    </source>
</reference>
<keyword evidence="6" id="KW-0411">Iron-sulfur</keyword>
<accession>A0A7J3X7G2</accession>
<dbReference type="GO" id="GO:0051539">
    <property type="term" value="F:4 iron, 4 sulfur cluster binding"/>
    <property type="evidence" value="ECO:0007669"/>
    <property type="project" value="UniProtKB-KW"/>
</dbReference>
<comment type="caution">
    <text evidence="8">The sequence shown here is derived from an EMBL/GenBank/DDBJ whole genome shotgun (WGS) entry which is preliminary data.</text>
</comment>
<dbReference type="GO" id="GO:0046872">
    <property type="term" value="F:metal ion binding"/>
    <property type="evidence" value="ECO:0007669"/>
    <property type="project" value="UniProtKB-KW"/>
</dbReference>
<comment type="cofactor">
    <cofactor evidence="1">
        <name>[4Fe-4S] cluster</name>
        <dbReference type="ChEBI" id="CHEBI:49883"/>
    </cofactor>
</comment>
<dbReference type="Gene3D" id="3.20.20.70">
    <property type="entry name" value="Aldolase class I"/>
    <property type="match status" value="1"/>
</dbReference>
<proteinExistence type="predicted"/>
<dbReference type="GO" id="GO:0003824">
    <property type="term" value="F:catalytic activity"/>
    <property type="evidence" value="ECO:0007669"/>
    <property type="project" value="InterPro"/>
</dbReference>
<dbReference type="InterPro" id="IPR013785">
    <property type="entry name" value="Aldolase_TIM"/>
</dbReference>
<dbReference type="SFLD" id="SFLDG01094">
    <property type="entry name" value="Uncharacterised_Radical_SAM_Su"/>
    <property type="match status" value="1"/>
</dbReference>
<dbReference type="SUPFAM" id="SSF102114">
    <property type="entry name" value="Radical SAM enzymes"/>
    <property type="match status" value="1"/>
</dbReference>
<evidence type="ECO:0000256" key="4">
    <source>
        <dbReference type="ARBA" id="ARBA00022723"/>
    </source>
</evidence>
<organism evidence="8">
    <name type="scientific">Thermofilum pendens</name>
    <dbReference type="NCBI Taxonomy" id="2269"/>
    <lineage>
        <taxon>Archaea</taxon>
        <taxon>Thermoproteota</taxon>
        <taxon>Thermoprotei</taxon>
        <taxon>Thermofilales</taxon>
        <taxon>Thermofilaceae</taxon>
        <taxon>Thermofilum</taxon>
    </lineage>
</organism>
<feature type="domain" description="Radical SAM core" evidence="7">
    <location>
        <begin position="14"/>
        <end position="251"/>
    </location>
</feature>
<gene>
    <name evidence="8" type="ORF">ENM88_04585</name>
</gene>
<keyword evidence="5" id="KW-0408">Iron</keyword>
<dbReference type="InterPro" id="IPR007197">
    <property type="entry name" value="rSAM"/>
</dbReference>
<dbReference type="SFLD" id="SFLDS00029">
    <property type="entry name" value="Radical_SAM"/>
    <property type="match status" value="1"/>
</dbReference>
<dbReference type="CDD" id="cd01335">
    <property type="entry name" value="Radical_SAM"/>
    <property type="match status" value="1"/>
</dbReference>
<evidence type="ECO:0000256" key="3">
    <source>
        <dbReference type="ARBA" id="ARBA00022691"/>
    </source>
</evidence>
<dbReference type="InterPro" id="IPR012840">
    <property type="entry name" value="NrdG2"/>
</dbReference>
<evidence type="ECO:0000256" key="6">
    <source>
        <dbReference type="ARBA" id="ARBA00023014"/>
    </source>
</evidence>
<evidence type="ECO:0000256" key="1">
    <source>
        <dbReference type="ARBA" id="ARBA00001966"/>
    </source>
</evidence>
<dbReference type="Pfam" id="PF04055">
    <property type="entry name" value="Radical_SAM"/>
    <property type="match status" value="1"/>
</dbReference>
<dbReference type="PROSITE" id="PS51918">
    <property type="entry name" value="RADICAL_SAM"/>
    <property type="match status" value="1"/>
</dbReference>
<keyword evidence="4" id="KW-0479">Metal-binding</keyword>
<dbReference type="AlphaFoldDB" id="A0A7J3X7G2"/>
<dbReference type="PANTHER" id="PTHR30352:SF5">
    <property type="entry name" value="PYRUVATE FORMATE-LYASE 1-ACTIVATING ENZYME"/>
    <property type="match status" value="1"/>
</dbReference>
<dbReference type="InterPro" id="IPR034457">
    <property type="entry name" value="Organic_radical-activating"/>
</dbReference>
<evidence type="ECO:0000313" key="8">
    <source>
        <dbReference type="EMBL" id="HHP05011.1"/>
    </source>
</evidence>
<evidence type="ECO:0000259" key="7">
    <source>
        <dbReference type="PROSITE" id="PS51918"/>
    </source>
</evidence>
<evidence type="ECO:0000256" key="2">
    <source>
        <dbReference type="ARBA" id="ARBA00022485"/>
    </source>
</evidence>
<evidence type="ECO:0000256" key="5">
    <source>
        <dbReference type="ARBA" id="ARBA00023004"/>
    </source>
</evidence>